<dbReference type="AlphaFoldDB" id="A0AAV4WUU2"/>
<comment type="caution">
    <text evidence="2">The sequence shown here is derived from an EMBL/GenBank/DDBJ whole genome shotgun (WGS) entry which is preliminary data.</text>
</comment>
<organism evidence="2 3">
    <name type="scientific">Caerostris extrusa</name>
    <name type="common">Bark spider</name>
    <name type="synonym">Caerostris bankana</name>
    <dbReference type="NCBI Taxonomy" id="172846"/>
    <lineage>
        <taxon>Eukaryota</taxon>
        <taxon>Metazoa</taxon>
        <taxon>Ecdysozoa</taxon>
        <taxon>Arthropoda</taxon>
        <taxon>Chelicerata</taxon>
        <taxon>Arachnida</taxon>
        <taxon>Araneae</taxon>
        <taxon>Araneomorphae</taxon>
        <taxon>Entelegynae</taxon>
        <taxon>Araneoidea</taxon>
        <taxon>Araneidae</taxon>
        <taxon>Caerostris</taxon>
    </lineage>
</organism>
<dbReference type="EMBL" id="BPLR01016835">
    <property type="protein sequence ID" value="GIY86695.1"/>
    <property type="molecule type" value="Genomic_DNA"/>
</dbReference>
<accession>A0AAV4WUU2</accession>
<dbReference type="Proteomes" id="UP001054945">
    <property type="component" value="Unassembled WGS sequence"/>
</dbReference>
<proteinExistence type="predicted"/>
<protein>
    <submittedName>
        <fullName evidence="2">Uncharacterized protein</fullName>
    </submittedName>
</protein>
<evidence type="ECO:0000313" key="2">
    <source>
        <dbReference type="EMBL" id="GIY86695.1"/>
    </source>
</evidence>
<keyword evidence="3" id="KW-1185">Reference proteome</keyword>
<evidence type="ECO:0000313" key="3">
    <source>
        <dbReference type="Proteomes" id="UP001054945"/>
    </source>
</evidence>
<feature type="chain" id="PRO_5043887419" evidence="1">
    <location>
        <begin position="22"/>
        <end position="80"/>
    </location>
</feature>
<feature type="signal peptide" evidence="1">
    <location>
        <begin position="1"/>
        <end position="21"/>
    </location>
</feature>
<sequence length="80" mass="9188">MTGRAILPAMRIFVIILKVSLNETDTRSVTGQPSMPQQRPDTEIAGRFDRWLTEIYVMLMSDPTLTGLRQMGLQEKWGEY</sequence>
<gene>
    <name evidence="2" type="ORF">CEXT_75811</name>
</gene>
<evidence type="ECO:0000256" key="1">
    <source>
        <dbReference type="SAM" id="SignalP"/>
    </source>
</evidence>
<name>A0AAV4WUU2_CAEEX</name>
<reference evidence="2 3" key="1">
    <citation type="submission" date="2021-06" db="EMBL/GenBank/DDBJ databases">
        <title>Caerostris extrusa draft genome.</title>
        <authorList>
            <person name="Kono N."/>
            <person name="Arakawa K."/>
        </authorList>
    </citation>
    <scope>NUCLEOTIDE SEQUENCE [LARGE SCALE GENOMIC DNA]</scope>
</reference>
<keyword evidence="1" id="KW-0732">Signal</keyword>